<dbReference type="Proteomes" id="UP000076489">
    <property type="component" value="Unassembled WGS sequence"/>
</dbReference>
<comment type="caution">
    <text evidence="1">The sequence shown here is derived from an EMBL/GenBank/DDBJ whole genome shotgun (WGS) entry which is preliminary data.</text>
</comment>
<organism evidence="1 2">
    <name type="scientific">Pseudomonas fluorescens</name>
    <dbReference type="NCBI Taxonomy" id="294"/>
    <lineage>
        <taxon>Bacteria</taxon>
        <taxon>Pseudomonadati</taxon>
        <taxon>Pseudomonadota</taxon>
        <taxon>Gammaproteobacteria</taxon>
        <taxon>Pseudomonadales</taxon>
        <taxon>Pseudomonadaceae</taxon>
        <taxon>Pseudomonas</taxon>
    </lineage>
</organism>
<accession>A0A161XF99</accession>
<evidence type="ECO:0000313" key="2">
    <source>
        <dbReference type="Proteomes" id="UP000076489"/>
    </source>
</evidence>
<name>A0A161XF99_PSEFL</name>
<evidence type="ECO:0008006" key="3">
    <source>
        <dbReference type="Google" id="ProtNLM"/>
    </source>
</evidence>
<reference evidence="2" key="1">
    <citation type="submission" date="2016-03" db="EMBL/GenBank/DDBJ databases">
        <authorList>
            <person name="Ray J."/>
            <person name="Price M."/>
            <person name="Deutschbauer A."/>
        </authorList>
    </citation>
    <scope>NUCLEOTIDE SEQUENCE [LARGE SCALE GENOMIC DNA]</scope>
    <source>
        <strain evidence="2">FW300-N1B4</strain>
    </source>
</reference>
<evidence type="ECO:0000313" key="1">
    <source>
        <dbReference type="EMBL" id="KZN20448.1"/>
    </source>
</evidence>
<dbReference type="EMBL" id="LUKJ01000002">
    <property type="protein sequence ID" value="KZN20448.1"/>
    <property type="molecule type" value="Genomic_DNA"/>
</dbReference>
<proteinExistence type="predicted"/>
<dbReference type="AlphaFoldDB" id="A0A161XF99"/>
<gene>
    <name evidence="1" type="ORF">A1D17_02595</name>
</gene>
<dbReference type="RefSeq" id="WP_063340492.1">
    <property type="nucleotide sequence ID" value="NZ_LUKJ01000002.1"/>
</dbReference>
<protein>
    <recommendedName>
        <fullName evidence="3">Phage ABA sandwich domain-containing protein</fullName>
    </recommendedName>
</protein>
<reference evidence="1 2" key="2">
    <citation type="journal article" date="2018" name="Nature">
        <title>Mutant phenotypes for thousands of bacterial genes of unknown function.</title>
        <authorList>
            <person name="Price M.N."/>
            <person name="Wetmore K.M."/>
            <person name="Waters R.J."/>
            <person name="Callaghan M."/>
            <person name="Ray J."/>
            <person name="Liu H."/>
            <person name="Kuehl J.V."/>
            <person name="Melnyk R.A."/>
            <person name="Lamson J.S."/>
            <person name="Suh Y."/>
            <person name="Carlson H.K."/>
            <person name="Esquivel Z."/>
            <person name="Sadeeshkumar H."/>
            <person name="Chakraborty R."/>
            <person name="Zane G.M."/>
            <person name="Rubin B.E."/>
            <person name="Wall J.D."/>
            <person name="Visel A."/>
            <person name="Bristow J."/>
            <person name="Blow M.J."/>
            <person name="Arkin A.P."/>
            <person name="Deutschbauer A.M."/>
        </authorList>
    </citation>
    <scope>NUCLEOTIDE SEQUENCE [LARGE SCALE GENOMIC DNA]</scope>
    <source>
        <strain evidence="1 2">FW300-N1B4</strain>
    </source>
</reference>
<sequence length="115" mass="12404">MINSLSEREQMELAAKAVGMKLLWLGVGDMPATIEATSAYWNPKHVDSDSFRLSAALEIGVEYVGKRGGPATEVYCWPRGRGDCSASQPLGDDKHAAVRHAIFEAAVNFGMSMSS</sequence>